<accession>A0A9N9P5G9</accession>
<feature type="non-terminal residue" evidence="1">
    <location>
        <position position="1"/>
    </location>
</feature>
<dbReference type="AlphaFoldDB" id="A0A9N9P5G9"/>
<dbReference type="EMBL" id="CAJVQA010025480">
    <property type="protein sequence ID" value="CAG8786159.1"/>
    <property type="molecule type" value="Genomic_DNA"/>
</dbReference>
<protein>
    <submittedName>
        <fullName evidence="1">9556_t:CDS:1</fullName>
    </submittedName>
</protein>
<proteinExistence type="predicted"/>
<sequence>MYRKKDPDAIVDVDITSKPTNEYVEKISYEDYELQTHQIEFCIKLNKLKFCRLLKDEGNAHTFNQRNYVFIIIVNYFDWMYRFKKTAKKADADKFGKTFNTEEENYTLFNIIKKCCKDKEEDNNNIE</sequence>
<comment type="caution">
    <text evidence="1">The sequence shown here is derived from an EMBL/GenBank/DDBJ whole genome shotgun (WGS) entry which is preliminary data.</text>
</comment>
<name>A0A9N9P5G9_9GLOM</name>
<evidence type="ECO:0000313" key="1">
    <source>
        <dbReference type="EMBL" id="CAG8786159.1"/>
    </source>
</evidence>
<organism evidence="1 2">
    <name type="scientific">Cetraspora pellucida</name>
    <dbReference type="NCBI Taxonomy" id="1433469"/>
    <lineage>
        <taxon>Eukaryota</taxon>
        <taxon>Fungi</taxon>
        <taxon>Fungi incertae sedis</taxon>
        <taxon>Mucoromycota</taxon>
        <taxon>Glomeromycotina</taxon>
        <taxon>Glomeromycetes</taxon>
        <taxon>Diversisporales</taxon>
        <taxon>Gigasporaceae</taxon>
        <taxon>Cetraspora</taxon>
    </lineage>
</organism>
<dbReference type="Proteomes" id="UP000789759">
    <property type="component" value="Unassembled WGS sequence"/>
</dbReference>
<gene>
    <name evidence="1" type="ORF">CPELLU_LOCUS16693</name>
</gene>
<evidence type="ECO:0000313" key="2">
    <source>
        <dbReference type="Proteomes" id="UP000789759"/>
    </source>
</evidence>
<reference evidence="1" key="1">
    <citation type="submission" date="2021-06" db="EMBL/GenBank/DDBJ databases">
        <authorList>
            <person name="Kallberg Y."/>
            <person name="Tangrot J."/>
            <person name="Rosling A."/>
        </authorList>
    </citation>
    <scope>NUCLEOTIDE SEQUENCE</scope>
    <source>
        <strain evidence="1">FL966</strain>
    </source>
</reference>
<keyword evidence="2" id="KW-1185">Reference proteome</keyword>